<reference evidence="3" key="1">
    <citation type="submission" date="2017-02" db="UniProtKB">
        <authorList>
            <consortium name="WormBaseParasite"/>
        </authorList>
    </citation>
    <scope>IDENTIFICATION</scope>
</reference>
<name>A0A0N4WMU9_HAEPC</name>
<evidence type="ECO:0000313" key="3">
    <source>
        <dbReference type="WBParaSite" id="HPLM_0001256201-mRNA-1"/>
    </source>
</evidence>
<protein>
    <submittedName>
        <fullName evidence="3">AAA_11 domain-containing protein</fullName>
    </submittedName>
</protein>
<dbReference type="OMA" id="ICTSDEP"/>
<organism evidence="3">
    <name type="scientific">Haemonchus placei</name>
    <name type="common">Barber's pole worm</name>
    <dbReference type="NCBI Taxonomy" id="6290"/>
    <lineage>
        <taxon>Eukaryota</taxon>
        <taxon>Metazoa</taxon>
        <taxon>Ecdysozoa</taxon>
        <taxon>Nematoda</taxon>
        <taxon>Chromadorea</taxon>
        <taxon>Rhabditida</taxon>
        <taxon>Rhabditina</taxon>
        <taxon>Rhabditomorpha</taxon>
        <taxon>Strongyloidea</taxon>
        <taxon>Trichostrongylidae</taxon>
        <taxon>Haemonchus</taxon>
    </lineage>
</organism>
<evidence type="ECO:0000313" key="2">
    <source>
        <dbReference type="Proteomes" id="UP000268014"/>
    </source>
</evidence>
<dbReference type="SUPFAM" id="SSF52540">
    <property type="entry name" value="P-loop containing nucleoside triphosphate hydrolases"/>
    <property type="match status" value="1"/>
</dbReference>
<dbReference type="WBParaSite" id="HPLM_0001256201-mRNA-1">
    <property type="protein sequence ID" value="HPLM_0001256201-mRNA-1"/>
    <property type="gene ID" value="HPLM_0001256201"/>
</dbReference>
<dbReference type="EMBL" id="UZAF01017902">
    <property type="protein sequence ID" value="VDO46017.1"/>
    <property type="molecule type" value="Genomic_DNA"/>
</dbReference>
<evidence type="ECO:0000313" key="1">
    <source>
        <dbReference type="EMBL" id="VDO46017.1"/>
    </source>
</evidence>
<proteinExistence type="predicted"/>
<sequence length="424" mass="46966">MIAVTLTPSTCTFPLHRLATYEVVSASSGVNVSAAMRFCEPPVPFESRAQLAEIVCSFLPVHPDEGISPLAVFQLPQVDKAWLTDRLARFHKFQRDPVGSKKRLSKICNVACSALAAVHAMGDDKQTHGVFATILTPVWYPLRIQFILLDMASEAVWAPERHVIMWIPGTECVFLVTRSVNSRLEQHGHMLEEQRTCDICVRLDKSTAAANPVYDQVSRSNIFGNLRPKVMGDHVANLFYANQAICTSDEPYLRNSPPSLTLTPDQEDAVRIGSGLLPLVAIQAAYGTGKTLVGSLIAALASVNFSNIIVVTTSTNAAVAQFTETLLSLNFAHLNIVRHISDTAAADNQIPTPVDLGKILRTLGNDYQKQLSHEEFQTCYQFHEYREILQNYLDHPELIPNMSDEDQEENEIASVMCHKPQNAR</sequence>
<dbReference type="InterPro" id="IPR027417">
    <property type="entry name" value="P-loop_NTPase"/>
</dbReference>
<accession>A0A0N4WMU9</accession>
<dbReference type="AlphaFoldDB" id="A0A0N4WMU9"/>
<reference evidence="1 2" key="2">
    <citation type="submission" date="2018-11" db="EMBL/GenBank/DDBJ databases">
        <authorList>
            <consortium name="Pathogen Informatics"/>
        </authorList>
    </citation>
    <scope>NUCLEOTIDE SEQUENCE [LARGE SCALE GENOMIC DNA]</scope>
    <source>
        <strain evidence="1 2">MHpl1</strain>
    </source>
</reference>
<gene>
    <name evidence="1" type="ORF">HPLM_LOCUS12554</name>
</gene>
<dbReference type="Proteomes" id="UP000268014">
    <property type="component" value="Unassembled WGS sequence"/>
</dbReference>
<keyword evidence="2" id="KW-1185">Reference proteome</keyword>
<dbReference type="Gene3D" id="3.40.50.300">
    <property type="entry name" value="P-loop containing nucleotide triphosphate hydrolases"/>
    <property type="match status" value="1"/>
</dbReference>
<dbReference type="OrthoDB" id="5874582at2759"/>